<feature type="chain" id="PRO_5025330151" description="SGNH hydrolase-type esterase domain-containing protein" evidence="2">
    <location>
        <begin position="28"/>
        <end position="376"/>
    </location>
</feature>
<proteinExistence type="inferred from homology"/>
<dbReference type="CDD" id="cd01837">
    <property type="entry name" value="SGNH_plant_lipase_like"/>
    <property type="match status" value="1"/>
</dbReference>
<name>A0A6D2JLS6_9BRAS</name>
<keyword evidence="4" id="KW-1185">Reference proteome</keyword>
<dbReference type="InterPro" id="IPR050592">
    <property type="entry name" value="GDSL_lipolytic_enzyme"/>
</dbReference>
<evidence type="ECO:0008006" key="5">
    <source>
        <dbReference type="Google" id="ProtNLM"/>
    </source>
</evidence>
<dbReference type="PANTHER" id="PTHR45642:SF3">
    <property type="entry name" value="OS09G0540400 PROTEIN"/>
    <property type="match status" value="1"/>
</dbReference>
<evidence type="ECO:0000256" key="1">
    <source>
        <dbReference type="ARBA" id="ARBA00008668"/>
    </source>
</evidence>
<dbReference type="OrthoDB" id="1600564at2759"/>
<comment type="similarity">
    <text evidence="1">Belongs to the 'GDSL' lipolytic enzyme family.</text>
</comment>
<evidence type="ECO:0000313" key="4">
    <source>
        <dbReference type="Proteomes" id="UP000467841"/>
    </source>
</evidence>
<reference evidence="3" key="1">
    <citation type="submission" date="2020-01" db="EMBL/GenBank/DDBJ databases">
        <authorList>
            <person name="Mishra B."/>
        </authorList>
    </citation>
    <scope>NUCLEOTIDE SEQUENCE [LARGE SCALE GENOMIC DNA]</scope>
</reference>
<accession>A0A6D2JLS6</accession>
<keyword evidence="2" id="KW-0732">Signal</keyword>
<dbReference type="EMBL" id="CACVBM020001237">
    <property type="protein sequence ID" value="CAA7040925.1"/>
    <property type="molecule type" value="Genomic_DNA"/>
</dbReference>
<dbReference type="SUPFAM" id="SSF52266">
    <property type="entry name" value="SGNH hydrolase"/>
    <property type="match status" value="1"/>
</dbReference>
<organism evidence="3 4">
    <name type="scientific">Microthlaspi erraticum</name>
    <dbReference type="NCBI Taxonomy" id="1685480"/>
    <lineage>
        <taxon>Eukaryota</taxon>
        <taxon>Viridiplantae</taxon>
        <taxon>Streptophyta</taxon>
        <taxon>Embryophyta</taxon>
        <taxon>Tracheophyta</taxon>
        <taxon>Spermatophyta</taxon>
        <taxon>Magnoliopsida</taxon>
        <taxon>eudicotyledons</taxon>
        <taxon>Gunneridae</taxon>
        <taxon>Pentapetalae</taxon>
        <taxon>rosids</taxon>
        <taxon>malvids</taxon>
        <taxon>Brassicales</taxon>
        <taxon>Brassicaceae</taxon>
        <taxon>Coluteocarpeae</taxon>
        <taxon>Microthlaspi</taxon>
    </lineage>
</organism>
<dbReference type="Proteomes" id="UP000467841">
    <property type="component" value="Unassembled WGS sequence"/>
</dbReference>
<dbReference type="Gene3D" id="3.40.50.1110">
    <property type="entry name" value="SGNH hydrolase"/>
    <property type="match status" value="1"/>
</dbReference>
<dbReference type="AlphaFoldDB" id="A0A6D2JLS6"/>
<dbReference type="InterPro" id="IPR036514">
    <property type="entry name" value="SGNH_hydro_sf"/>
</dbReference>
<dbReference type="Pfam" id="PF00657">
    <property type="entry name" value="Lipase_GDSL"/>
    <property type="match status" value="1"/>
</dbReference>
<gene>
    <name evidence="3" type="ORF">MERR_LOCUS28160</name>
</gene>
<comment type="caution">
    <text evidence="3">The sequence shown here is derived from an EMBL/GenBank/DDBJ whole genome shotgun (WGS) entry which is preliminary data.</text>
</comment>
<dbReference type="FunFam" id="3.40.50.1110:FF:000003">
    <property type="entry name" value="GDSL esterase/lipase APG"/>
    <property type="match status" value="1"/>
</dbReference>
<evidence type="ECO:0000256" key="2">
    <source>
        <dbReference type="SAM" id="SignalP"/>
    </source>
</evidence>
<dbReference type="PANTHER" id="PTHR45642">
    <property type="entry name" value="GDSL ESTERASE/LIPASE EXL3"/>
    <property type="match status" value="1"/>
</dbReference>
<dbReference type="InterPro" id="IPR001087">
    <property type="entry name" value="GDSL"/>
</dbReference>
<feature type="signal peptide" evidence="2">
    <location>
        <begin position="1"/>
        <end position="27"/>
    </location>
</feature>
<dbReference type="InterPro" id="IPR035669">
    <property type="entry name" value="SGNH_plant_lipase-like"/>
</dbReference>
<dbReference type="GO" id="GO:0016788">
    <property type="term" value="F:hydrolase activity, acting on ester bonds"/>
    <property type="evidence" value="ECO:0007669"/>
    <property type="project" value="InterPro"/>
</dbReference>
<evidence type="ECO:0000313" key="3">
    <source>
        <dbReference type="EMBL" id="CAA7040925.1"/>
    </source>
</evidence>
<protein>
    <recommendedName>
        <fullName evidence="5">SGNH hydrolase-type esterase domain-containing protein</fullName>
    </recommendedName>
</protein>
<sequence length="376" mass="42523">MRSHRKQSSSPLFIFLLFLFLIPFSFSTPKLQPVKPKPYKKRNQPVSAILVFGDSTVDPGNNNYIETIFRCNFPPYGLDFKNNIPTGRFCNGRLVTDFIGSYIGVKENVPPYLDPNLGIEELMSGVSFASAGSGFDPLTPTIGNVIDLPTQLENFREYKRKLEAKMGKQQMEKHIGDAVFCVSAGTNDFIINYLMIPIRRKTFTIEAYQQFVIYNLKQFIQGLWQEGAKKITVAGLPPIGCLPVAITLFSDEALTNRRCIDRFSTVAINYNLYLQKELSLMQMSLAHLGSKIFYFDVYNPVYEIIHDHQKFGFEEVSSGCCGSGYLEASILCNPESYVCPNTSAYVFFDSVHPSEKTYFLLFKSLRPMIDSFLGSV</sequence>